<comment type="caution">
    <text evidence="3">The sequence shown here is derived from an EMBL/GenBank/DDBJ whole genome shotgun (WGS) entry which is preliminary data.</text>
</comment>
<feature type="region of interest" description="Disordered" evidence="1">
    <location>
        <begin position="110"/>
        <end position="129"/>
    </location>
</feature>
<dbReference type="Proteomes" id="UP000475214">
    <property type="component" value="Unassembled WGS sequence"/>
</dbReference>
<feature type="chain" id="PRO_5038337609" evidence="2">
    <location>
        <begin position="20"/>
        <end position="891"/>
    </location>
</feature>
<proteinExistence type="predicted"/>
<feature type="compositionally biased region" description="Polar residues" evidence="1">
    <location>
        <begin position="578"/>
        <end position="591"/>
    </location>
</feature>
<evidence type="ECO:0000256" key="1">
    <source>
        <dbReference type="SAM" id="MobiDB-lite"/>
    </source>
</evidence>
<accession>A0A6L9S645</accession>
<dbReference type="Pfam" id="PF09471">
    <property type="entry name" value="Peptidase_M64"/>
    <property type="match status" value="2"/>
</dbReference>
<feature type="signal peptide" evidence="2">
    <location>
        <begin position="1"/>
        <end position="19"/>
    </location>
</feature>
<dbReference type="InterPro" id="IPR024079">
    <property type="entry name" value="MetalloPept_cat_dom_sf"/>
</dbReference>
<feature type="region of interest" description="Disordered" evidence="1">
    <location>
        <begin position="564"/>
        <end position="599"/>
    </location>
</feature>
<name>A0A6L9S645_9ACTN</name>
<dbReference type="AlphaFoldDB" id="A0A6L9S645"/>
<feature type="region of interest" description="Disordered" evidence="1">
    <location>
        <begin position="451"/>
        <end position="473"/>
    </location>
</feature>
<sequence length="891" mass="96298">MRRIIAALAPVVLSAAVLAVPMAGVPSASETLPTWPEAGSARVVPLQETGPPGERLNLIVMCDGYRYEELDRCREDVDRNQAIQWGVEPFRTYRDYINVYLLEIVSEDSGVRRDPDEDAQAEERDRKNTPLRLWYSDGLTNPLARGITYGQPLDGPANGSGCPGHPEPGAGPEYPLAPGILGDLRCNGHQQRAMYLNAYVAPVLGLPAGSFRPTGGATSGPQNVQTLAISNTFTYGGIGGRDATASGGSPQSPLISLHELGHSLGTMADEYPYSSRTDPGPPHADTEPGSFHHTRMTAEEMTASQAKWWRWLGEESESGGRIRAAGPDGYESGLYNGSNVWRPSEHSMMRWIGFYFDQVGREHMVARITGQRDKGRMSLQHTPEGEVARDSVLWVETMHPRFHELQVTWRVGGPDGDVLTTHNSRDLDLGELDVAPGTVVHVEVRDPVGPDGIDWVRNPSTGSSATDSGYNGPRFVQTREWTVGRHRVVPPSEPAPVRITDSTPADRPVSGDESVYVETTHPEDRILDVGWTLDGREIPNPQNSRNLDLSRLELDSGTYELTATVTDPADPQGDSDTETWTVDNVSPTAPRTLSPPLATLDGPVEHPVYFDGWDMWLDPQDDRAGYDGEPYVVGEFRLNEDGWFNYFGFPEEPMPESPFRFRHSGTDVKALTYGNLGTGGLSKATFEQHYGPDDPNGPFVPGYGTHTVEHRAVDPAGNIGDAAEYRATVLPGELPECTRTINGEHAGALLVTSGVTCLEDARVDGTVTVRSGASLLVRDSVVNGGLITDRAASVQLFGSAIDGVTRIAETVEGVVAAGTSFRGAVTLTGNTQVPHHEWAERFSEYGFSYGPVLAGNTFRGRLSCTGNSAVARDFGAPNAVRGHAGGDCAGL</sequence>
<evidence type="ECO:0000313" key="4">
    <source>
        <dbReference type="Proteomes" id="UP000475214"/>
    </source>
</evidence>
<dbReference type="RefSeq" id="WP_163735619.1">
    <property type="nucleotide sequence ID" value="NZ_JAAGOA010000005.1"/>
</dbReference>
<dbReference type="EMBL" id="JAAGOA010000005">
    <property type="protein sequence ID" value="NEE00221.1"/>
    <property type="molecule type" value="Genomic_DNA"/>
</dbReference>
<protein>
    <submittedName>
        <fullName evidence="3">Peptidase M64</fullName>
    </submittedName>
</protein>
<evidence type="ECO:0000313" key="3">
    <source>
        <dbReference type="EMBL" id="NEE00221.1"/>
    </source>
</evidence>
<feature type="compositionally biased region" description="Basic and acidic residues" evidence="1">
    <location>
        <begin position="110"/>
        <end position="128"/>
    </location>
</feature>
<gene>
    <name evidence="3" type="ORF">G1H10_08555</name>
</gene>
<evidence type="ECO:0000256" key="2">
    <source>
        <dbReference type="SAM" id="SignalP"/>
    </source>
</evidence>
<dbReference type="GO" id="GO:0008237">
    <property type="term" value="F:metallopeptidase activity"/>
    <property type="evidence" value="ECO:0007669"/>
    <property type="project" value="InterPro"/>
</dbReference>
<reference evidence="3 4" key="1">
    <citation type="submission" date="2020-02" db="EMBL/GenBank/DDBJ databases">
        <authorList>
            <person name="Li X.-J."/>
            <person name="Han X.-M."/>
        </authorList>
    </citation>
    <scope>NUCLEOTIDE SEQUENCE [LARGE SCALE GENOMIC DNA]</scope>
    <source>
        <strain evidence="3 4">CCTCC AB 2017055</strain>
    </source>
</reference>
<feature type="compositionally biased region" description="Polar residues" evidence="1">
    <location>
        <begin position="458"/>
        <end position="469"/>
    </location>
</feature>
<organism evidence="3 4">
    <name type="scientific">Phytoactinopolyspora halotolerans</name>
    <dbReference type="NCBI Taxonomy" id="1981512"/>
    <lineage>
        <taxon>Bacteria</taxon>
        <taxon>Bacillati</taxon>
        <taxon>Actinomycetota</taxon>
        <taxon>Actinomycetes</taxon>
        <taxon>Jiangellales</taxon>
        <taxon>Jiangellaceae</taxon>
        <taxon>Phytoactinopolyspora</taxon>
    </lineage>
</organism>
<feature type="region of interest" description="Disordered" evidence="1">
    <location>
        <begin position="490"/>
        <end position="514"/>
    </location>
</feature>
<dbReference type="InterPro" id="IPR019026">
    <property type="entry name" value="Peptidase_M64_IgA"/>
</dbReference>
<keyword evidence="2" id="KW-0732">Signal</keyword>
<keyword evidence="4" id="KW-1185">Reference proteome</keyword>
<dbReference type="Gene3D" id="3.40.390.10">
    <property type="entry name" value="Collagenase (Catalytic Domain)"/>
    <property type="match status" value="1"/>
</dbReference>
<feature type="region of interest" description="Disordered" evidence="1">
    <location>
        <begin position="147"/>
        <end position="174"/>
    </location>
</feature>